<dbReference type="KEGG" id="tan:TA15885"/>
<dbReference type="InParanoid" id="Q4UDG6"/>
<dbReference type="AlphaFoldDB" id="Q4UDG6"/>
<feature type="transmembrane region" description="Helical" evidence="1">
    <location>
        <begin position="225"/>
        <end position="246"/>
    </location>
</feature>
<dbReference type="Proteomes" id="UP000001950">
    <property type="component" value="Chromosome 2"/>
</dbReference>
<dbReference type="eggNOG" id="ENOG502QXCB">
    <property type="taxonomic scope" value="Eukaryota"/>
</dbReference>
<evidence type="ECO:0000313" key="2">
    <source>
        <dbReference type="EMBL" id="CAI74873.1"/>
    </source>
</evidence>
<keyword evidence="1" id="KW-0812">Transmembrane</keyword>
<reference evidence="2 3" key="1">
    <citation type="journal article" date="2005" name="Science">
        <title>Genome of the host-cell transforming parasite Theileria annulata compared with T. parva.</title>
        <authorList>
            <person name="Pain A."/>
            <person name="Renauld H."/>
            <person name="Berriman M."/>
            <person name="Murphy L."/>
            <person name="Yeats C.A."/>
            <person name="Weir W."/>
            <person name="Kerhornou A."/>
            <person name="Aslett M."/>
            <person name="Bishop R."/>
            <person name="Bouchier C."/>
            <person name="Cochet M."/>
            <person name="Coulson R.M.R."/>
            <person name="Cronin A."/>
            <person name="de Villiers E.P."/>
            <person name="Fraser A."/>
            <person name="Fosker N."/>
            <person name="Gardner M."/>
            <person name="Goble A."/>
            <person name="Griffiths-Jones S."/>
            <person name="Harris D.E."/>
            <person name="Katzer F."/>
            <person name="Larke N."/>
            <person name="Lord A."/>
            <person name="Maser P."/>
            <person name="McKellar S."/>
            <person name="Mooney P."/>
            <person name="Morton F."/>
            <person name="Nene V."/>
            <person name="O'Neil S."/>
            <person name="Price C."/>
            <person name="Quail M.A."/>
            <person name="Rabbinowitsch E."/>
            <person name="Rawlings N.D."/>
            <person name="Rutter S."/>
            <person name="Saunders D."/>
            <person name="Seeger K."/>
            <person name="Shah T."/>
            <person name="Squares R."/>
            <person name="Squares S."/>
            <person name="Tivey A."/>
            <person name="Walker A.R."/>
            <person name="Woodward J."/>
            <person name="Dobbelaere D.A.E."/>
            <person name="Langsley G."/>
            <person name="Rajandream M.A."/>
            <person name="McKeever D."/>
            <person name="Shiels B."/>
            <person name="Tait A."/>
            <person name="Barrell B.G."/>
            <person name="Hall N."/>
        </authorList>
    </citation>
    <scope>NUCLEOTIDE SEQUENCE [LARGE SCALE GENOMIC DNA]</scope>
    <source>
        <strain evidence="3">Ankara</strain>
    </source>
</reference>
<name>Q4UDG6_THEAN</name>
<gene>
    <name evidence="2" type="ORF">TA15885</name>
</gene>
<feature type="transmembrane region" description="Helical" evidence="1">
    <location>
        <begin position="90"/>
        <end position="110"/>
    </location>
</feature>
<sequence>MFKAQLFQAALSVTNYLQNSLLEEPRNDLTNQHDYHKKEREVNYNNPPNLLKSLFEYGRPFFRLDYSQALNNIRCLVLPIGKVKQLTPDLYIPSISTSTFMIASSVLLCIKSKTKMTFGDALSRTLTKFVLVNLFEILFLGFLLYFISYSNVPDTNDSNKQTVNYQDNQEAINQAYGHFTDYGNTYQTQFNFRNTGNLQNYGKKEDQSQGNTTVVQKTKIKLPHVLFVIGYKYVLINYFLFITNLVPLKINTIVSMVYVGISSLIFSIRSIKSLGIFQGNSSNPLIFIFPVFQPLFFYILLPASKI</sequence>
<dbReference type="RefSeq" id="XP_952605.1">
    <property type="nucleotide sequence ID" value="XM_947512.1"/>
</dbReference>
<protein>
    <submittedName>
        <fullName evidence="2">Integral membrane protein, putative</fullName>
    </submittedName>
</protein>
<evidence type="ECO:0000256" key="1">
    <source>
        <dbReference type="SAM" id="Phobius"/>
    </source>
</evidence>
<keyword evidence="1" id="KW-0472">Membrane</keyword>
<proteinExistence type="predicted"/>
<keyword evidence="3" id="KW-1185">Reference proteome</keyword>
<dbReference type="OrthoDB" id="337750at2759"/>
<keyword evidence="1" id="KW-1133">Transmembrane helix</keyword>
<feature type="transmembrane region" description="Helical" evidence="1">
    <location>
        <begin position="130"/>
        <end position="148"/>
    </location>
</feature>
<feature type="transmembrane region" description="Helical" evidence="1">
    <location>
        <begin position="283"/>
        <end position="301"/>
    </location>
</feature>
<evidence type="ECO:0000313" key="3">
    <source>
        <dbReference type="Proteomes" id="UP000001950"/>
    </source>
</evidence>
<dbReference type="GeneID" id="3861862"/>
<dbReference type="OMA" id="NNIRCLV"/>
<dbReference type="VEuPathDB" id="PiroplasmaDB:TA15885"/>
<feature type="transmembrane region" description="Helical" evidence="1">
    <location>
        <begin position="253"/>
        <end position="271"/>
    </location>
</feature>
<accession>Q4UDG6</accession>
<organism evidence="2 3">
    <name type="scientific">Theileria annulata</name>
    <dbReference type="NCBI Taxonomy" id="5874"/>
    <lineage>
        <taxon>Eukaryota</taxon>
        <taxon>Sar</taxon>
        <taxon>Alveolata</taxon>
        <taxon>Apicomplexa</taxon>
        <taxon>Aconoidasida</taxon>
        <taxon>Piroplasmida</taxon>
        <taxon>Theileriidae</taxon>
        <taxon>Theileria</taxon>
    </lineage>
</organism>
<dbReference type="EMBL" id="CR940348">
    <property type="protein sequence ID" value="CAI74873.1"/>
    <property type="molecule type" value="Genomic_DNA"/>
</dbReference>